<evidence type="ECO:0000313" key="10">
    <source>
        <dbReference type="EMBL" id="ACL16262.1"/>
    </source>
</evidence>
<dbReference type="Pfam" id="PF13426">
    <property type="entry name" value="PAS_9"/>
    <property type="match status" value="1"/>
</dbReference>
<dbReference type="Gene3D" id="3.30.450.40">
    <property type="match status" value="1"/>
</dbReference>
<dbReference type="SMART" id="SM00387">
    <property type="entry name" value="HATPase_c"/>
    <property type="match status" value="1"/>
</dbReference>
<dbReference type="PROSITE" id="PS50113">
    <property type="entry name" value="PAC"/>
    <property type="match status" value="5"/>
</dbReference>
<dbReference type="CDD" id="cd00082">
    <property type="entry name" value="HisKA"/>
    <property type="match status" value="1"/>
</dbReference>
<dbReference type="SUPFAM" id="SSF55785">
    <property type="entry name" value="PYP-like sensor domain (PAS domain)"/>
    <property type="match status" value="6"/>
</dbReference>
<dbReference type="EC" id="2.7.13.3" evidence="2"/>
<dbReference type="InterPro" id="IPR000700">
    <property type="entry name" value="PAS-assoc_C"/>
</dbReference>
<dbReference type="PRINTS" id="PR00344">
    <property type="entry name" value="BCTRLSENSOR"/>
</dbReference>
<sequence length="1267" mass="144652">MSEELQANNDQLLANERALLESLERNTFLSDILDRSSQPFGVGYLDGRLGIVNHAFEELTGYTADELQKMDWTATLTPPEWLDVERKNLEELHRTGKPVRYEKEYIKKDGTRVAIELLVHLVTDKEGNPQYYYSFITDITEQKRNREILSLSNRVLHSAEEHHTLQPLLEEYIRTLQEYTGCDSIGVRILDEQGNIPYLAYAGFSRDFYEQENPLSVRTDHCICINVIEGTTDPSLPFYTAGGSFMINATTKFRATESDEEKEKTRNTCTMVGYESVALIPIRKGDQIMGLLHLADHQEGMISAEKVRVLEQVAYALGASIVRVQTEEALRKQEKTAQAILAAAKESIWLFGTDDTILMANPTALVRLGGKDTGEVIGHQYSEFMTSELAQARRARIEEVISSRRSVQFEDIRAGTIFIHTFCPVFDEAGAVSSIAAFSRDITGIRQADEELLKKNEGLHILNEELTATQEELRQSIDELTTMEHELRETGQYLENLIQYANAPIIVWDPAFRITRFNHAFELLIGRKAADVIGQPLELLFPKKFAEPVLEIIRKTTRGERMEVVEIPILHQNGEIRTVLWNSAAIFGSDGETVLSTIAQGQDITERKRTEEALHEAHLRLTHHIENSPLAVVEFDAQFRVTRWSDEAEKVFGWTMAEVMGRTIDEIPWVYEEDVDRVASISADMMNGKAPRNKHTNRNYRKDGAVITCEWYNSALRDETGELVSILSQVLDVTERDRAEADLLEKNQELSELNEELTATQEELRQSIDELTTMEHELRETGQYLENLIQYANAPIIVWDPAFRITRFNHAFELLIGRKAADVIGQPLELLFPKKFAEPVLEIIRKTNDGERMEVVEIPILHQNGEVRTVLWNSAAIFGADGETVQSTIAQGQDITKRKWAEEALRQSEEQYRMLFNTLTEGFCIIEMLFDADERPIDYRFLEINPAFERQTGLHEAQGRLMRDLAPNHEEHWFEIYGTIALTGEPVRFENEAKALNRWYEVSAYRVGGPESRRVAILFNDITERKQAEEVLKTIADNLKASNQELEQFAYIASHDLKEPLRMVTCFSQILERQYKGQLDADADEFIGYIVDGALRMEALINDLLLYSRINQGMRPVERVDMKHAIEEAISNLIIPIRERNARITRGAMPSIQGDLSQMVQLFQNLIGNAMKYCPEEREPEIWINAERTGKGWTFSVKDNGLGIDPAYHEQIFMIFRRLHTKAEYPGTGIGLAVVKRIVERHGGRIWVESEEGSGSTFLFTIPEKPL</sequence>
<evidence type="ECO:0000256" key="4">
    <source>
        <dbReference type="ARBA" id="ARBA00022679"/>
    </source>
</evidence>
<dbReference type="Gene3D" id="1.10.287.130">
    <property type="match status" value="1"/>
</dbReference>
<name>B8GGK7_METPE</name>
<keyword evidence="6" id="KW-0175">Coiled coil</keyword>
<evidence type="ECO:0000256" key="3">
    <source>
        <dbReference type="ARBA" id="ARBA00022553"/>
    </source>
</evidence>
<dbReference type="InterPro" id="IPR001610">
    <property type="entry name" value="PAC"/>
</dbReference>
<feature type="domain" description="PAS" evidence="8">
    <location>
        <begin position="25"/>
        <end position="96"/>
    </location>
</feature>
<feature type="domain" description="PAS" evidence="8">
    <location>
        <begin position="490"/>
        <end position="543"/>
    </location>
</feature>
<feature type="domain" description="Histidine kinase" evidence="7">
    <location>
        <begin position="1052"/>
        <end position="1266"/>
    </location>
</feature>
<dbReference type="InterPro" id="IPR013767">
    <property type="entry name" value="PAS_fold"/>
</dbReference>
<dbReference type="GO" id="GO:0006355">
    <property type="term" value="P:regulation of DNA-templated transcription"/>
    <property type="evidence" value="ECO:0007669"/>
    <property type="project" value="InterPro"/>
</dbReference>
<feature type="domain" description="PAC" evidence="9">
    <location>
        <begin position="99"/>
        <end position="151"/>
    </location>
</feature>
<dbReference type="InterPro" id="IPR003018">
    <property type="entry name" value="GAF"/>
</dbReference>
<dbReference type="SMART" id="SM00388">
    <property type="entry name" value="HisKA"/>
    <property type="match status" value="1"/>
</dbReference>
<dbReference type="SUPFAM" id="SSF47384">
    <property type="entry name" value="Homodimeric domain of signal transducing histidine kinase"/>
    <property type="match status" value="1"/>
</dbReference>
<dbReference type="PANTHER" id="PTHR43304">
    <property type="entry name" value="PHYTOCHROME-LIKE PROTEIN CPH1"/>
    <property type="match status" value="1"/>
</dbReference>
<dbReference type="eggNOG" id="arCOG02358">
    <property type="taxonomic scope" value="Archaea"/>
</dbReference>
<feature type="domain" description="PAC" evidence="9">
    <location>
        <begin position="854"/>
        <end position="907"/>
    </location>
</feature>
<dbReference type="Pfam" id="PF08448">
    <property type="entry name" value="PAS_4"/>
    <property type="match status" value="3"/>
</dbReference>
<dbReference type="InterPro" id="IPR013656">
    <property type="entry name" value="PAS_4"/>
</dbReference>
<dbReference type="Pfam" id="PF00989">
    <property type="entry name" value="PAS"/>
    <property type="match status" value="1"/>
</dbReference>
<dbReference type="InterPro" id="IPR003661">
    <property type="entry name" value="HisK_dim/P_dom"/>
</dbReference>
<dbReference type="RefSeq" id="WP_012617581.1">
    <property type="nucleotide sequence ID" value="NC_011832.1"/>
</dbReference>
<dbReference type="Pfam" id="PF13188">
    <property type="entry name" value="PAS_8"/>
    <property type="match status" value="1"/>
</dbReference>
<dbReference type="KEGG" id="mpl:Mpal_0908"/>
<dbReference type="Gene3D" id="3.30.565.10">
    <property type="entry name" value="Histidine kinase-like ATPase, C-terminal domain"/>
    <property type="match status" value="1"/>
</dbReference>
<evidence type="ECO:0000313" key="11">
    <source>
        <dbReference type="Proteomes" id="UP000002457"/>
    </source>
</evidence>
<dbReference type="CDD" id="cd00130">
    <property type="entry name" value="PAS"/>
    <property type="match status" value="4"/>
</dbReference>
<dbReference type="NCBIfam" id="TIGR00229">
    <property type="entry name" value="sensory_box"/>
    <property type="match status" value="6"/>
</dbReference>
<gene>
    <name evidence="10" type="ordered locus">Mpal_0908</name>
</gene>
<dbReference type="HOGENOM" id="CLU_264256_0_0_2"/>
<accession>B8GGK7</accession>
<dbReference type="InterPro" id="IPR036890">
    <property type="entry name" value="HATPase_C_sf"/>
</dbReference>
<dbReference type="EMBL" id="CP001338">
    <property type="protein sequence ID" value="ACL16262.1"/>
    <property type="molecule type" value="Genomic_DNA"/>
</dbReference>
<dbReference type="InterPro" id="IPR000014">
    <property type="entry name" value="PAS"/>
</dbReference>
<comment type="catalytic activity">
    <reaction evidence="1">
        <text>ATP + protein L-histidine = ADP + protein N-phospho-L-histidine.</text>
        <dbReference type="EC" id="2.7.13.3"/>
    </reaction>
</comment>
<dbReference type="InterPro" id="IPR003594">
    <property type="entry name" value="HATPase_dom"/>
</dbReference>
<feature type="coiled-coil region" evidence="6">
    <location>
        <begin position="736"/>
        <end position="781"/>
    </location>
</feature>
<protein>
    <recommendedName>
        <fullName evidence="2">histidine kinase</fullName>
        <ecNumber evidence="2">2.7.13.3</ecNumber>
    </recommendedName>
</protein>
<evidence type="ECO:0000259" key="8">
    <source>
        <dbReference type="PROSITE" id="PS50112"/>
    </source>
</evidence>
<dbReference type="SMART" id="SM00086">
    <property type="entry name" value="PAC"/>
    <property type="match status" value="4"/>
</dbReference>
<dbReference type="STRING" id="521011.Mpal_0908"/>
<dbReference type="SMART" id="SM00065">
    <property type="entry name" value="GAF"/>
    <property type="match status" value="1"/>
</dbReference>
<reference evidence="10 11" key="1">
    <citation type="journal article" date="2015" name="Genome Announc.">
        <title>Complete Genome Sequence of Methanosphaerula palustris E1-9CT, a Hydrogenotrophic Methanogen Isolated from a Minerotrophic Fen Peatland.</title>
        <authorList>
            <person name="Cadillo-Quiroz H."/>
            <person name="Browne P."/>
            <person name="Kyrpides N."/>
            <person name="Woyke T."/>
            <person name="Goodwin L."/>
            <person name="Detter C."/>
            <person name="Yavitt J.B."/>
            <person name="Zinder S.H."/>
        </authorList>
    </citation>
    <scope>NUCLEOTIDE SEQUENCE [LARGE SCALE GENOMIC DNA]</scope>
    <source>
        <strain evidence="11">ATCC BAA-1556 / DSM 19958 / E1-9c</strain>
    </source>
</reference>
<dbReference type="InterPro" id="IPR052162">
    <property type="entry name" value="Sensor_kinase/Photoreceptor"/>
</dbReference>
<dbReference type="GO" id="GO:0000155">
    <property type="term" value="F:phosphorelay sensor kinase activity"/>
    <property type="evidence" value="ECO:0007669"/>
    <property type="project" value="InterPro"/>
</dbReference>
<dbReference type="OrthoDB" id="106882at2157"/>
<keyword evidence="4" id="KW-0808">Transferase</keyword>
<dbReference type="GeneID" id="25394113"/>
<dbReference type="PROSITE" id="PS50109">
    <property type="entry name" value="HIS_KIN"/>
    <property type="match status" value="1"/>
</dbReference>
<feature type="domain" description="PAC" evidence="9">
    <location>
        <begin position="403"/>
        <end position="454"/>
    </location>
</feature>
<dbReference type="SUPFAM" id="SSF55874">
    <property type="entry name" value="ATPase domain of HSP90 chaperone/DNA topoisomerase II/histidine kinase"/>
    <property type="match status" value="1"/>
</dbReference>
<evidence type="ECO:0000256" key="6">
    <source>
        <dbReference type="SAM" id="Coils"/>
    </source>
</evidence>
<dbReference type="InterPro" id="IPR035965">
    <property type="entry name" value="PAS-like_dom_sf"/>
</dbReference>
<feature type="domain" description="PAC" evidence="9">
    <location>
        <begin position="693"/>
        <end position="745"/>
    </location>
</feature>
<dbReference type="InterPro" id="IPR036097">
    <property type="entry name" value="HisK_dim/P_sf"/>
</dbReference>
<dbReference type="AlphaFoldDB" id="B8GGK7"/>
<feature type="domain" description="PAS" evidence="8">
    <location>
        <begin position="617"/>
        <end position="689"/>
    </location>
</feature>
<evidence type="ECO:0000256" key="2">
    <source>
        <dbReference type="ARBA" id="ARBA00012438"/>
    </source>
</evidence>
<dbReference type="SUPFAM" id="SSF55781">
    <property type="entry name" value="GAF domain-like"/>
    <property type="match status" value="1"/>
</dbReference>
<evidence type="ECO:0000256" key="5">
    <source>
        <dbReference type="ARBA" id="ARBA00022777"/>
    </source>
</evidence>
<dbReference type="Gene3D" id="3.30.450.20">
    <property type="entry name" value="PAS domain"/>
    <property type="match status" value="6"/>
</dbReference>
<evidence type="ECO:0000259" key="9">
    <source>
        <dbReference type="PROSITE" id="PS50113"/>
    </source>
</evidence>
<keyword evidence="5 10" id="KW-0418">Kinase</keyword>
<dbReference type="PROSITE" id="PS50112">
    <property type="entry name" value="PAS"/>
    <property type="match status" value="4"/>
</dbReference>
<feature type="domain" description="PAS" evidence="8">
    <location>
        <begin position="781"/>
        <end position="834"/>
    </location>
</feature>
<dbReference type="InterPro" id="IPR004358">
    <property type="entry name" value="Sig_transdc_His_kin-like_C"/>
</dbReference>
<dbReference type="Proteomes" id="UP000002457">
    <property type="component" value="Chromosome"/>
</dbReference>
<dbReference type="InterPro" id="IPR029016">
    <property type="entry name" value="GAF-like_dom_sf"/>
</dbReference>
<evidence type="ECO:0000256" key="1">
    <source>
        <dbReference type="ARBA" id="ARBA00000085"/>
    </source>
</evidence>
<dbReference type="eggNOG" id="arCOG06712">
    <property type="taxonomic scope" value="Archaea"/>
</dbReference>
<dbReference type="SMART" id="SM00091">
    <property type="entry name" value="PAS"/>
    <property type="match status" value="6"/>
</dbReference>
<dbReference type="InterPro" id="IPR005467">
    <property type="entry name" value="His_kinase_dom"/>
</dbReference>
<proteinExistence type="predicted"/>
<feature type="domain" description="PAC" evidence="9">
    <location>
        <begin position="563"/>
        <end position="616"/>
    </location>
</feature>
<dbReference type="PANTHER" id="PTHR43304:SF1">
    <property type="entry name" value="PAC DOMAIN-CONTAINING PROTEIN"/>
    <property type="match status" value="1"/>
</dbReference>
<dbReference type="Pfam" id="PF00512">
    <property type="entry name" value="HisKA"/>
    <property type="match status" value="1"/>
</dbReference>
<evidence type="ECO:0000259" key="7">
    <source>
        <dbReference type="PROSITE" id="PS50109"/>
    </source>
</evidence>
<dbReference type="Pfam" id="PF02518">
    <property type="entry name" value="HATPase_c"/>
    <property type="match status" value="1"/>
</dbReference>
<keyword evidence="3" id="KW-0597">Phosphoprotein</keyword>
<organism evidence="10 11">
    <name type="scientific">Methanosphaerula palustris (strain ATCC BAA-1556 / DSM 19958 / E1-9c)</name>
    <dbReference type="NCBI Taxonomy" id="521011"/>
    <lineage>
        <taxon>Archaea</taxon>
        <taxon>Methanobacteriati</taxon>
        <taxon>Methanobacteriota</taxon>
        <taxon>Stenosarchaea group</taxon>
        <taxon>Methanomicrobia</taxon>
        <taxon>Methanomicrobiales</taxon>
        <taxon>Methanoregulaceae</taxon>
        <taxon>Methanosphaerula</taxon>
    </lineage>
</organism>
<feature type="coiled-coil region" evidence="6">
    <location>
        <begin position="445"/>
        <end position="490"/>
    </location>
</feature>
<dbReference type="FunFam" id="3.30.565.10:FF:000006">
    <property type="entry name" value="Sensor histidine kinase WalK"/>
    <property type="match status" value="1"/>
</dbReference>
<keyword evidence="11" id="KW-1185">Reference proteome</keyword>